<feature type="region of interest" description="Disordered" evidence="1">
    <location>
        <begin position="1"/>
        <end position="40"/>
    </location>
</feature>
<reference evidence="2" key="1">
    <citation type="submission" date="2020-08" db="EMBL/GenBank/DDBJ databases">
        <title>Multicomponent nature underlies the extraordinary mechanical properties of spider dragline silk.</title>
        <authorList>
            <person name="Kono N."/>
            <person name="Nakamura H."/>
            <person name="Mori M."/>
            <person name="Yoshida Y."/>
            <person name="Ohtoshi R."/>
            <person name="Malay A.D."/>
            <person name="Moran D.A.P."/>
            <person name="Tomita M."/>
            <person name="Numata K."/>
            <person name="Arakawa K."/>
        </authorList>
    </citation>
    <scope>NUCLEOTIDE SEQUENCE</scope>
</reference>
<evidence type="ECO:0000256" key="1">
    <source>
        <dbReference type="SAM" id="MobiDB-lite"/>
    </source>
</evidence>
<feature type="compositionally biased region" description="Basic residues" evidence="1">
    <location>
        <begin position="24"/>
        <end position="34"/>
    </location>
</feature>
<keyword evidence="3" id="KW-1185">Reference proteome</keyword>
<dbReference type="AlphaFoldDB" id="A0A8X6YKF3"/>
<evidence type="ECO:0000313" key="2">
    <source>
        <dbReference type="EMBL" id="GFY72495.1"/>
    </source>
</evidence>
<organism evidence="2 3">
    <name type="scientific">Trichonephila inaurata madagascariensis</name>
    <dbReference type="NCBI Taxonomy" id="2747483"/>
    <lineage>
        <taxon>Eukaryota</taxon>
        <taxon>Metazoa</taxon>
        <taxon>Ecdysozoa</taxon>
        <taxon>Arthropoda</taxon>
        <taxon>Chelicerata</taxon>
        <taxon>Arachnida</taxon>
        <taxon>Araneae</taxon>
        <taxon>Araneomorphae</taxon>
        <taxon>Entelegynae</taxon>
        <taxon>Araneoidea</taxon>
        <taxon>Nephilidae</taxon>
        <taxon>Trichonephila</taxon>
        <taxon>Trichonephila inaurata</taxon>
    </lineage>
</organism>
<gene>
    <name evidence="2" type="ORF">TNIN_156401</name>
</gene>
<dbReference type="Proteomes" id="UP000886998">
    <property type="component" value="Unassembled WGS sequence"/>
</dbReference>
<sequence length="79" mass="8874">MSRGLKFERATQTSSGPSSNSRPSYRKPQRKTKLTSRQDCGVQSNVSILHPHLRPYLPTSPHRLIPLAVDIDCVVNVYV</sequence>
<dbReference type="EMBL" id="BMAV01019485">
    <property type="protein sequence ID" value="GFY72495.1"/>
    <property type="molecule type" value="Genomic_DNA"/>
</dbReference>
<proteinExistence type="predicted"/>
<evidence type="ECO:0000313" key="3">
    <source>
        <dbReference type="Proteomes" id="UP000886998"/>
    </source>
</evidence>
<accession>A0A8X6YKF3</accession>
<comment type="caution">
    <text evidence="2">The sequence shown here is derived from an EMBL/GenBank/DDBJ whole genome shotgun (WGS) entry which is preliminary data.</text>
</comment>
<feature type="compositionally biased region" description="Low complexity" evidence="1">
    <location>
        <begin position="14"/>
        <end position="23"/>
    </location>
</feature>
<protein>
    <submittedName>
        <fullName evidence="2">Uncharacterized protein</fullName>
    </submittedName>
</protein>
<name>A0A8X6YKF3_9ARAC</name>